<dbReference type="EMBL" id="HBFS01001372">
    <property type="protein sequence ID" value="CAD8907727.1"/>
    <property type="molecule type" value="Transcribed_RNA"/>
</dbReference>
<dbReference type="AlphaFoldDB" id="A0A7S1C411"/>
<keyword evidence="11" id="KW-0479">Metal-binding</keyword>
<protein>
    <recommendedName>
        <fullName evidence="12">Succinate dehydrogenase [ubiquinone] cytochrome b small subunit</fullName>
    </recommendedName>
</protein>
<keyword evidence="4 12" id="KW-0812">Transmembrane</keyword>
<dbReference type="Gene3D" id="1.20.1300.10">
    <property type="entry name" value="Fumarate reductase/succinate dehydrogenase, transmembrane subunit"/>
    <property type="match status" value="1"/>
</dbReference>
<keyword evidence="6 12" id="KW-0809">Transit peptide</keyword>
<dbReference type="GO" id="GO:0048039">
    <property type="term" value="F:ubiquinone binding"/>
    <property type="evidence" value="ECO:0007669"/>
    <property type="project" value="TreeGrafter"/>
</dbReference>
<evidence type="ECO:0000256" key="9">
    <source>
        <dbReference type="ARBA" id="ARBA00023136"/>
    </source>
</evidence>
<proteinExistence type="inferred from homology"/>
<dbReference type="InterPro" id="IPR034804">
    <property type="entry name" value="SQR/QFR_C/D"/>
</dbReference>
<evidence type="ECO:0000256" key="4">
    <source>
        <dbReference type="ARBA" id="ARBA00022692"/>
    </source>
</evidence>
<evidence type="ECO:0000256" key="7">
    <source>
        <dbReference type="ARBA" id="ARBA00022989"/>
    </source>
</evidence>
<comment type="similarity">
    <text evidence="2 12">Belongs to the CybS family.</text>
</comment>
<evidence type="ECO:0000256" key="11">
    <source>
        <dbReference type="PIRSR" id="PIRSR607992-2"/>
    </source>
</evidence>
<accession>A0A7S1C411</accession>
<comment type="subcellular location">
    <subcellularLocation>
        <location evidence="1 12">Mitochondrion inner membrane</location>
        <topology evidence="1 12">Multi-pass membrane protein</topology>
    </subcellularLocation>
</comment>
<dbReference type="GO" id="GO:0046872">
    <property type="term" value="F:metal ion binding"/>
    <property type="evidence" value="ECO:0007669"/>
    <property type="project" value="UniProtKB-KW"/>
</dbReference>
<reference evidence="13" key="1">
    <citation type="submission" date="2021-01" db="EMBL/GenBank/DDBJ databases">
        <authorList>
            <person name="Corre E."/>
            <person name="Pelletier E."/>
            <person name="Niang G."/>
            <person name="Scheremetjew M."/>
            <person name="Finn R."/>
            <person name="Kale V."/>
            <person name="Holt S."/>
            <person name="Cochrane G."/>
            <person name="Meng A."/>
            <person name="Brown T."/>
            <person name="Cohen L."/>
        </authorList>
    </citation>
    <scope>NUCLEOTIDE SEQUENCE</scope>
    <source>
        <strain evidence="13">Ms1</strain>
    </source>
</reference>
<evidence type="ECO:0000256" key="1">
    <source>
        <dbReference type="ARBA" id="ARBA00004448"/>
    </source>
</evidence>
<evidence type="ECO:0000256" key="2">
    <source>
        <dbReference type="ARBA" id="ARBA00007294"/>
    </source>
</evidence>
<comment type="caution">
    <text evidence="12">Lacks conserved residue(s) required for the propagation of feature annotation.</text>
</comment>
<evidence type="ECO:0000313" key="13">
    <source>
        <dbReference type="EMBL" id="CAD8907727.1"/>
    </source>
</evidence>
<name>A0A7S1C411_9STRA</name>
<organism evidence="13">
    <name type="scientific">Bicosoecida sp. CB-2014</name>
    <dbReference type="NCBI Taxonomy" id="1486930"/>
    <lineage>
        <taxon>Eukaryota</taxon>
        <taxon>Sar</taxon>
        <taxon>Stramenopiles</taxon>
        <taxon>Bigyra</taxon>
        <taxon>Opalozoa</taxon>
        <taxon>Bicosoecida</taxon>
    </lineage>
</organism>
<dbReference type="Pfam" id="PF05328">
    <property type="entry name" value="CybS"/>
    <property type="match status" value="1"/>
</dbReference>
<keyword evidence="8 12" id="KW-0496">Mitochondrion</keyword>
<dbReference type="GO" id="GO:0006099">
    <property type="term" value="P:tricarboxylic acid cycle"/>
    <property type="evidence" value="ECO:0007669"/>
    <property type="project" value="TreeGrafter"/>
</dbReference>
<keyword evidence="11" id="KW-0408">Iron</keyword>
<dbReference type="SUPFAM" id="SSF81343">
    <property type="entry name" value="Fumarate reductase respiratory complex transmembrane subunits"/>
    <property type="match status" value="1"/>
</dbReference>
<evidence type="ECO:0000256" key="8">
    <source>
        <dbReference type="ARBA" id="ARBA00023128"/>
    </source>
</evidence>
<sequence length="182" mass="19090">MAASRAAARAGARHGVLTQRVLARPARAVAAPRRVAAVVRPKSTGAAAESQQASGDWLFPIKRASTTKQIWHYTQYGLAGIIPVALLGGGAVTTACDYAMAVILPLHFHIGMRSVIVDYVHGLKFPGLQRGALAALGVVTTLCFLGIVKLNVSDVGLTRAVKGFWAAPPAKAAEAIEDKKDE</sequence>
<evidence type="ECO:0000256" key="10">
    <source>
        <dbReference type="PIRSR" id="PIRSR607992-1"/>
    </source>
</evidence>
<evidence type="ECO:0000256" key="5">
    <source>
        <dbReference type="ARBA" id="ARBA00022792"/>
    </source>
</evidence>
<evidence type="ECO:0000256" key="12">
    <source>
        <dbReference type="RuleBase" id="RU364031"/>
    </source>
</evidence>
<dbReference type="GO" id="GO:0005743">
    <property type="term" value="C:mitochondrial inner membrane"/>
    <property type="evidence" value="ECO:0007669"/>
    <property type="project" value="UniProtKB-SubCell"/>
</dbReference>
<feature type="transmembrane region" description="Helical" evidence="12">
    <location>
        <begin position="132"/>
        <end position="152"/>
    </location>
</feature>
<keyword evidence="9 12" id="KW-0472">Membrane</keyword>
<dbReference type="InterPro" id="IPR007992">
    <property type="entry name" value="CybS"/>
</dbReference>
<keyword evidence="7 12" id="KW-1133">Transmembrane helix</keyword>
<dbReference type="PANTHER" id="PTHR13337">
    <property type="entry name" value="SUCCINATE DEHYDROGENASE"/>
    <property type="match status" value="1"/>
</dbReference>
<keyword evidence="3" id="KW-0813">Transport</keyword>
<evidence type="ECO:0000256" key="3">
    <source>
        <dbReference type="ARBA" id="ARBA00022448"/>
    </source>
</evidence>
<feature type="binding site" description="axial binding residue" evidence="11">
    <location>
        <position position="107"/>
    </location>
    <ligand>
        <name>heme b</name>
        <dbReference type="ChEBI" id="CHEBI:60344"/>
        <note>ligand shared with SDHC</note>
    </ligand>
    <ligandPart>
        <name>Fe</name>
        <dbReference type="ChEBI" id="CHEBI:18248"/>
    </ligandPart>
</feature>
<keyword evidence="5 12" id="KW-0999">Mitochondrion inner membrane</keyword>
<feature type="transmembrane region" description="Helical" evidence="12">
    <location>
        <begin position="70"/>
        <end position="92"/>
    </location>
</feature>
<dbReference type="GO" id="GO:0006121">
    <property type="term" value="P:mitochondrial electron transport, succinate to ubiquinone"/>
    <property type="evidence" value="ECO:0007669"/>
    <property type="project" value="TreeGrafter"/>
</dbReference>
<evidence type="ECO:0000256" key="6">
    <source>
        <dbReference type="ARBA" id="ARBA00022946"/>
    </source>
</evidence>
<dbReference type="PANTHER" id="PTHR13337:SF2">
    <property type="entry name" value="SUCCINATE DEHYDROGENASE [UBIQUINONE] CYTOCHROME B SMALL SUBUNIT, MITOCHONDRIAL"/>
    <property type="match status" value="1"/>
</dbReference>
<feature type="binding site" evidence="10">
    <location>
        <position position="119"/>
    </location>
    <ligand>
        <name>a ubiquinone</name>
        <dbReference type="ChEBI" id="CHEBI:16389"/>
        <note>ligand shared with IP/SDHB</note>
    </ligand>
</feature>
<dbReference type="GO" id="GO:0020037">
    <property type="term" value="F:heme binding"/>
    <property type="evidence" value="ECO:0007669"/>
    <property type="project" value="TreeGrafter"/>
</dbReference>
<gene>
    <name evidence="13" type="ORF">BSP0115_LOCUS923</name>
</gene>